<protein>
    <submittedName>
        <fullName evidence="2">Uncharacterized protein</fullName>
    </submittedName>
</protein>
<accession>A0A1I7XEZ3</accession>
<name>A0A1I7XEZ3_HETBA</name>
<organism evidence="1 2">
    <name type="scientific">Heterorhabditis bacteriophora</name>
    <name type="common">Entomopathogenic nematode worm</name>
    <dbReference type="NCBI Taxonomy" id="37862"/>
    <lineage>
        <taxon>Eukaryota</taxon>
        <taxon>Metazoa</taxon>
        <taxon>Ecdysozoa</taxon>
        <taxon>Nematoda</taxon>
        <taxon>Chromadorea</taxon>
        <taxon>Rhabditida</taxon>
        <taxon>Rhabditina</taxon>
        <taxon>Rhabditomorpha</taxon>
        <taxon>Strongyloidea</taxon>
        <taxon>Heterorhabditidae</taxon>
        <taxon>Heterorhabditis</taxon>
    </lineage>
</organism>
<evidence type="ECO:0000313" key="1">
    <source>
        <dbReference type="Proteomes" id="UP000095283"/>
    </source>
</evidence>
<sequence>MGHYSPERIPEDKEATTRCHARRERIPLAINRSIDYSINI</sequence>
<dbReference type="Proteomes" id="UP000095283">
    <property type="component" value="Unplaced"/>
</dbReference>
<reference evidence="2" key="1">
    <citation type="submission" date="2016-11" db="UniProtKB">
        <authorList>
            <consortium name="WormBaseParasite"/>
        </authorList>
    </citation>
    <scope>IDENTIFICATION</scope>
</reference>
<dbReference type="AlphaFoldDB" id="A0A1I7XEZ3"/>
<dbReference type="WBParaSite" id="Hba_16036">
    <property type="protein sequence ID" value="Hba_16036"/>
    <property type="gene ID" value="Hba_16036"/>
</dbReference>
<keyword evidence="1" id="KW-1185">Reference proteome</keyword>
<proteinExistence type="predicted"/>
<evidence type="ECO:0000313" key="2">
    <source>
        <dbReference type="WBParaSite" id="Hba_16036"/>
    </source>
</evidence>